<dbReference type="Gene3D" id="2.130.10.10">
    <property type="entry name" value="YVTN repeat-like/Quinoprotein amine dehydrogenase"/>
    <property type="match status" value="1"/>
</dbReference>
<sequence length="488" mass="54441">MDSIWELPTLRGTLRPGGQTESEVNPIIFYDVEFYPYTPPGLDPVFAVCGGLYTIICRCILDKSNAIEILRWFEDEETTAGDGTANNGYNSVVWSQAENGDPLVCVTGDSRIKVLNVRTGKLVATLIGHGDNVLDLAISPVDPTILASVGTDCSLRMWSLRPSHQKQPLGAICFGEAHKDQILTLAYHRKGRYILTAGMDLGVILWTVPDDVQEHAGTDKPLTVRYPHFFTTELHTDFVDCLQWYNDLFFSHACRENKIVLSSIDGFNSDRATPPAPIPTSKAVRSRTPVSITANSTTSTRSAWGGRFQRLLQFEMPHTNQFYIRFSVFHEMGYPPIVVAGNEKSKSFFWDLHRLEMSGDGDGESPGQKGVPLGLPRHVREGSSVSTASSMISARSGNTNRRRKKVKEQILDRGIGDPFHSIRAHKVIEIPKYQAFAFRQFAWSRDGQWCVGVGDCGTICVFNRWEKGLPPMSLDKPVLKQEQKPDFS</sequence>
<dbReference type="PANTHER" id="PTHR10253">
    <property type="entry name" value="POLYCOMB PROTEIN"/>
    <property type="match status" value="1"/>
</dbReference>
<gene>
    <name evidence="8" type="ORF">BDW02DRAFT_352369</name>
</gene>
<evidence type="ECO:0000256" key="1">
    <source>
        <dbReference type="ARBA" id="ARBA00008075"/>
    </source>
</evidence>
<reference evidence="8" key="1">
    <citation type="submission" date="2020-01" db="EMBL/GenBank/DDBJ databases">
        <authorList>
            <consortium name="DOE Joint Genome Institute"/>
            <person name="Haridas S."/>
            <person name="Albert R."/>
            <person name="Binder M."/>
            <person name="Bloem J."/>
            <person name="Labutti K."/>
            <person name="Salamov A."/>
            <person name="Andreopoulos B."/>
            <person name="Baker S.E."/>
            <person name="Barry K."/>
            <person name="Bills G."/>
            <person name="Bluhm B.H."/>
            <person name="Cannon C."/>
            <person name="Castanera R."/>
            <person name="Culley D.E."/>
            <person name="Daum C."/>
            <person name="Ezra D."/>
            <person name="Gonzalez J.B."/>
            <person name="Henrissat B."/>
            <person name="Kuo A."/>
            <person name="Liang C."/>
            <person name="Lipzen A."/>
            <person name="Lutzoni F."/>
            <person name="Magnuson J."/>
            <person name="Mondo S."/>
            <person name="Nolan M."/>
            <person name="Ohm R."/>
            <person name="Pangilinan J."/>
            <person name="Park H.-J."/>
            <person name="Ramirez L."/>
            <person name="Alfaro M."/>
            <person name="Sun H."/>
            <person name="Tritt A."/>
            <person name="Yoshinaga Y."/>
            <person name="Zwiers L.-H."/>
            <person name="Turgeon B.G."/>
            <person name="Goodwin S.B."/>
            <person name="Spatafora J.W."/>
            <person name="Crous P.W."/>
            <person name="Grigoriev I.V."/>
        </authorList>
    </citation>
    <scope>NUCLEOTIDE SEQUENCE</scope>
    <source>
        <strain evidence="8">P77</strain>
    </source>
</reference>
<dbReference type="SUPFAM" id="SSF50978">
    <property type="entry name" value="WD40 repeat-like"/>
    <property type="match status" value="1"/>
</dbReference>
<feature type="region of interest" description="Disordered" evidence="7">
    <location>
        <begin position="276"/>
        <end position="298"/>
    </location>
</feature>
<evidence type="ECO:0000313" key="9">
    <source>
        <dbReference type="Proteomes" id="UP000800040"/>
    </source>
</evidence>
<keyword evidence="3" id="KW-0677">Repeat</keyword>
<evidence type="ECO:0000256" key="5">
    <source>
        <dbReference type="ARBA" id="ARBA00023163"/>
    </source>
</evidence>
<dbReference type="OrthoDB" id="7318948at2759"/>
<evidence type="ECO:0000256" key="3">
    <source>
        <dbReference type="ARBA" id="ARBA00022737"/>
    </source>
</evidence>
<feature type="repeat" description="WD" evidence="6">
    <location>
        <begin position="175"/>
        <end position="208"/>
    </location>
</feature>
<evidence type="ECO:0000256" key="7">
    <source>
        <dbReference type="SAM" id="MobiDB-lite"/>
    </source>
</evidence>
<dbReference type="SMART" id="SM00320">
    <property type="entry name" value="WD40"/>
    <property type="match status" value="3"/>
</dbReference>
<accession>A0A6A5KCN8</accession>
<protein>
    <submittedName>
        <fullName evidence="8">WD40 repeat-like protein</fullName>
    </submittedName>
</protein>
<proteinExistence type="inferred from homology"/>
<name>A0A6A5KCN8_9PLEO</name>
<keyword evidence="4" id="KW-0805">Transcription regulation</keyword>
<dbReference type="Proteomes" id="UP000800040">
    <property type="component" value="Unassembled WGS sequence"/>
</dbReference>
<dbReference type="EMBL" id="ML975308">
    <property type="protein sequence ID" value="KAF1834020.1"/>
    <property type="molecule type" value="Genomic_DNA"/>
</dbReference>
<feature type="region of interest" description="Disordered" evidence="7">
    <location>
        <begin position="359"/>
        <end position="378"/>
    </location>
</feature>
<organism evidence="8 9">
    <name type="scientific">Decorospora gaudefroyi</name>
    <dbReference type="NCBI Taxonomy" id="184978"/>
    <lineage>
        <taxon>Eukaryota</taxon>
        <taxon>Fungi</taxon>
        <taxon>Dikarya</taxon>
        <taxon>Ascomycota</taxon>
        <taxon>Pezizomycotina</taxon>
        <taxon>Dothideomycetes</taxon>
        <taxon>Pleosporomycetidae</taxon>
        <taxon>Pleosporales</taxon>
        <taxon>Pleosporineae</taxon>
        <taxon>Pleosporaceae</taxon>
        <taxon>Decorospora</taxon>
    </lineage>
</organism>
<keyword evidence="2 6" id="KW-0853">WD repeat</keyword>
<feature type="repeat" description="WD" evidence="6">
    <location>
        <begin position="126"/>
        <end position="161"/>
    </location>
</feature>
<dbReference type="AlphaFoldDB" id="A0A6A5KCN8"/>
<evidence type="ECO:0000313" key="8">
    <source>
        <dbReference type="EMBL" id="KAF1834020.1"/>
    </source>
</evidence>
<comment type="similarity">
    <text evidence="1">Belongs to the WD repeat ESC family.</text>
</comment>
<dbReference type="InterPro" id="IPR036322">
    <property type="entry name" value="WD40_repeat_dom_sf"/>
</dbReference>
<keyword evidence="5" id="KW-0804">Transcription</keyword>
<keyword evidence="9" id="KW-1185">Reference proteome</keyword>
<evidence type="ECO:0000256" key="6">
    <source>
        <dbReference type="PROSITE-ProRule" id="PRU00221"/>
    </source>
</evidence>
<dbReference type="InterPro" id="IPR051243">
    <property type="entry name" value="PcG_WD-repeat"/>
</dbReference>
<dbReference type="InterPro" id="IPR001680">
    <property type="entry name" value="WD40_rpt"/>
</dbReference>
<feature type="compositionally biased region" description="Polar residues" evidence="7">
    <location>
        <begin position="288"/>
        <end position="298"/>
    </location>
</feature>
<dbReference type="Pfam" id="PF00400">
    <property type="entry name" value="WD40"/>
    <property type="match status" value="2"/>
</dbReference>
<dbReference type="PROSITE" id="PS50082">
    <property type="entry name" value="WD_REPEATS_2"/>
    <property type="match status" value="2"/>
</dbReference>
<evidence type="ECO:0000256" key="4">
    <source>
        <dbReference type="ARBA" id="ARBA00023015"/>
    </source>
</evidence>
<evidence type="ECO:0000256" key="2">
    <source>
        <dbReference type="ARBA" id="ARBA00022574"/>
    </source>
</evidence>
<dbReference type="InterPro" id="IPR015943">
    <property type="entry name" value="WD40/YVTN_repeat-like_dom_sf"/>
</dbReference>